<dbReference type="OrthoDB" id="9800154at2"/>
<name>A0A2L0EL93_SORCE</name>
<dbReference type="EMBL" id="CP012673">
    <property type="protein sequence ID" value="AUX40071.1"/>
    <property type="molecule type" value="Genomic_DNA"/>
</dbReference>
<dbReference type="Pfam" id="PF01740">
    <property type="entry name" value="STAS"/>
    <property type="match status" value="1"/>
</dbReference>
<organism evidence="6 7">
    <name type="scientific">Sorangium cellulosum</name>
    <name type="common">Polyangium cellulosum</name>
    <dbReference type="NCBI Taxonomy" id="56"/>
    <lineage>
        <taxon>Bacteria</taxon>
        <taxon>Pseudomonadati</taxon>
        <taxon>Myxococcota</taxon>
        <taxon>Polyangia</taxon>
        <taxon>Polyangiales</taxon>
        <taxon>Polyangiaceae</taxon>
        <taxon>Sorangium</taxon>
    </lineage>
</organism>
<dbReference type="SMART" id="SM00091">
    <property type="entry name" value="PAS"/>
    <property type="match status" value="2"/>
</dbReference>
<dbReference type="SMART" id="SM00086">
    <property type="entry name" value="PAC"/>
    <property type="match status" value="1"/>
</dbReference>
<evidence type="ECO:0000259" key="4">
    <source>
        <dbReference type="PROSITE" id="PS50113"/>
    </source>
</evidence>
<feature type="domain" description="STAS" evidence="5">
    <location>
        <begin position="310"/>
        <end position="421"/>
    </location>
</feature>
<feature type="domain" description="PAS" evidence="3">
    <location>
        <begin position="35"/>
        <end position="110"/>
    </location>
</feature>
<dbReference type="PANTHER" id="PTHR33745:SF3">
    <property type="entry name" value="RSBT CO-ANTAGONIST PROTEIN RSBRC"/>
    <property type="match status" value="1"/>
</dbReference>
<evidence type="ECO:0000313" key="6">
    <source>
        <dbReference type="EMBL" id="AUX40071.1"/>
    </source>
</evidence>
<dbReference type="SUPFAM" id="SSF55785">
    <property type="entry name" value="PYP-like sensor domain (PAS domain)"/>
    <property type="match status" value="2"/>
</dbReference>
<dbReference type="Pfam" id="PF08448">
    <property type="entry name" value="PAS_4"/>
    <property type="match status" value="1"/>
</dbReference>
<dbReference type="InterPro" id="IPR035965">
    <property type="entry name" value="PAS-like_dom_sf"/>
</dbReference>
<feature type="domain" description="PAC" evidence="4">
    <location>
        <begin position="242"/>
        <end position="293"/>
    </location>
</feature>
<accession>A0A2L0EL93</accession>
<feature type="domain" description="PAS" evidence="3">
    <location>
        <begin position="169"/>
        <end position="239"/>
    </location>
</feature>
<evidence type="ECO:0000313" key="7">
    <source>
        <dbReference type="Proteomes" id="UP000238348"/>
    </source>
</evidence>
<dbReference type="PROSITE" id="PS50113">
    <property type="entry name" value="PAC"/>
    <property type="match status" value="2"/>
</dbReference>
<dbReference type="PROSITE" id="PS50112">
    <property type="entry name" value="PAS"/>
    <property type="match status" value="2"/>
</dbReference>
<dbReference type="InterPro" id="IPR013656">
    <property type="entry name" value="PAS_4"/>
</dbReference>
<dbReference type="InterPro" id="IPR000700">
    <property type="entry name" value="PAS-assoc_C"/>
</dbReference>
<dbReference type="InterPro" id="IPR051932">
    <property type="entry name" value="Bact_StressResp_Reg"/>
</dbReference>
<dbReference type="AlphaFoldDB" id="A0A2L0EL93"/>
<dbReference type="Gene3D" id="3.30.750.24">
    <property type="entry name" value="STAS domain"/>
    <property type="match status" value="1"/>
</dbReference>
<evidence type="ECO:0000259" key="3">
    <source>
        <dbReference type="PROSITE" id="PS50112"/>
    </source>
</evidence>
<dbReference type="Pfam" id="PF08447">
    <property type="entry name" value="PAS_3"/>
    <property type="match status" value="1"/>
</dbReference>
<dbReference type="InterPro" id="IPR001610">
    <property type="entry name" value="PAC"/>
</dbReference>
<keyword evidence="2" id="KW-0175">Coiled coil</keyword>
<feature type="coiled-coil region" evidence="2">
    <location>
        <begin position="7"/>
        <end position="34"/>
    </location>
</feature>
<dbReference type="InterPro" id="IPR036513">
    <property type="entry name" value="STAS_dom_sf"/>
</dbReference>
<sequence>MNEQQKTVALEAELDALRKEVQRLRSRNAELEEAGRSLPERLLDALPSLVYVLDLDERRYIYWNRELGELAGGAGGAAAGPLRGDGLSSMFHPDDMGRVEEYRARVAAAKSGEQATVEYRARGRDGGWRWFLERGVALGREPAGPGRRMLGSAHDITARKHTEQMLERSESLLHAFLEYTPSMMVAVDIEGRLLLVNREIESFYRMSREELLGRVVYDLLPAPAAASIRKANEETAAAGRPGVSEHVLVFPDGPRTYLSTKFPIRDAEGKLYAVGTVSVDISRTKQAEVERAEMQRQLIEMQQATIQELITPLLPLARGVVAMPIVGSVDPARAEQILTTLLEGIAAQKAKVAILDITGVKGVDARVARSLVDAARAAGLLGTRVVLTGIKPQIAQTLTMMGADLSGIVTKGTLESGIAYALGGRRRW</sequence>
<dbReference type="PROSITE" id="PS50801">
    <property type="entry name" value="STAS"/>
    <property type="match status" value="1"/>
</dbReference>
<evidence type="ECO:0000256" key="2">
    <source>
        <dbReference type="SAM" id="Coils"/>
    </source>
</evidence>
<reference evidence="6 7" key="1">
    <citation type="submission" date="2015-09" db="EMBL/GenBank/DDBJ databases">
        <title>Sorangium comparison.</title>
        <authorList>
            <person name="Zaburannyi N."/>
            <person name="Bunk B."/>
            <person name="Overmann J."/>
            <person name="Mueller R."/>
        </authorList>
    </citation>
    <scope>NUCLEOTIDE SEQUENCE [LARGE SCALE GENOMIC DNA]</scope>
    <source>
        <strain evidence="6 7">So ce26</strain>
    </source>
</reference>
<dbReference type="InterPro" id="IPR002645">
    <property type="entry name" value="STAS_dom"/>
</dbReference>
<dbReference type="PANTHER" id="PTHR33745">
    <property type="entry name" value="RSBT ANTAGONIST PROTEIN RSBS-RELATED"/>
    <property type="match status" value="1"/>
</dbReference>
<dbReference type="NCBIfam" id="TIGR00229">
    <property type="entry name" value="sensory_box"/>
    <property type="match status" value="2"/>
</dbReference>
<dbReference type="CDD" id="cd07041">
    <property type="entry name" value="STAS_RsbR_RsbS_like"/>
    <property type="match status" value="1"/>
</dbReference>
<keyword evidence="1" id="KW-0597">Phosphoprotein</keyword>
<evidence type="ECO:0000259" key="5">
    <source>
        <dbReference type="PROSITE" id="PS50801"/>
    </source>
</evidence>
<dbReference type="Gene3D" id="3.30.450.20">
    <property type="entry name" value="PAS domain"/>
    <property type="match status" value="2"/>
</dbReference>
<proteinExistence type="predicted"/>
<feature type="domain" description="PAC" evidence="4">
    <location>
        <begin position="115"/>
        <end position="168"/>
    </location>
</feature>
<protein>
    <submittedName>
        <fullName evidence="6">Anti-anti-sigma factor</fullName>
    </submittedName>
</protein>
<dbReference type="InterPro" id="IPR000014">
    <property type="entry name" value="PAS"/>
</dbReference>
<dbReference type="SUPFAM" id="SSF52091">
    <property type="entry name" value="SpoIIaa-like"/>
    <property type="match status" value="1"/>
</dbReference>
<dbReference type="Proteomes" id="UP000238348">
    <property type="component" value="Chromosome"/>
</dbReference>
<gene>
    <name evidence="6" type="primary">rsbV</name>
    <name evidence="6" type="ORF">SOCE26_014670</name>
</gene>
<evidence type="ECO:0000256" key="1">
    <source>
        <dbReference type="ARBA" id="ARBA00022553"/>
    </source>
</evidence>
<dbReference type="InterPro" id="IPR013655">
    <property type="entry name" value="PAS_fold_3"/>
</dbReference>
<dbReference type="CDD" id="cd00130">
    <property type="entry name" value="PAS"/>
    <property type="match status" value="2"/>
</dbReference>
<dbReference type="RefSeq" id="WP_104977939.1">
    <property type="nucleotide sequence ID" value="NZ_CP012673.1"/>
</dbReference>